<feature type="compositionally biased region" description="Low complexity" evidence="3">
    <location>
        <begin position="55"/>
        <end position="66"/>
    </location>
</feature>
<dbReference type="EMBL" id="CP071091">
    <property type="protein sequence ID" value="QSQ10898.1"/>
    <property type="molecule type" value="Genomic_DNA"/>
</dbReference>
<dbReference type="CDD" id="cd06223">
    <property type="entry name" value="PRTases_typeI"/>
    <property type="match status" value="1"/>
</dbReference>
<dbReference type="InterPro" id="IPR029057">
    <property type="entry name" value="PRTase-like"/>
</dbReference>
<dbReference type="GO" id="GO:0016757">
    <property type="term" value="F:glycosyltransferase activity"/>
    <property type="evidence" value="ECO:0007669"/>
    <property type="project" value="UniProtKB-KW"/>
</dbReference>
<evidence type="ECO:0000256" key="2">
    <source>
        <dbReference type="ARBA" id="ARBA00022679"/>
    </source>
</evidence>
<dbReference type="InterPro" id="IPR000836">
    <property type="entry name" value="PRTase_dom"/>
</dbReference>
<dbReference type="Proteomes" id="UP000663090">
    <property type="component" value="Chromosome"/>
</dbReference>
<evidence type="ECO:0000256" key="1">
    <source>
        <dbReference type="ARBA" id="ARBA00022676"/>
    </source>
</evidence>
<gene>
    <name evidence="5" type="ORF">JY572_20945</name>
</gene>
<reference evidence="5 6" key="1">
    <citation type="submission" date="2021-02" db="EMBL/GenBank/DDBJ databases">
        <title>De Novo genome assembly of isolated myxobacteria.</title>
        <authorList>
            <person name="Stevens D.C."/>
        </authorList>
    </citation>
    <scope>NUCLEOTIDE SEQUENCE [LARGE SCALE GENOMIC DNA]</scope>
    <source>
        <strain evidence="5 6">SCHIC003</strain>
    </source>
</reference>
<dbReference type="SUPFAM" id="SSF53271">
    <property type="entry name" value="PRTase-like"/>
    <property type="match status" value="1"/>
</dbReference>
<dbReference type="Pfam" id="PF00156">
    <property type="entry name" value="Pribosyltran"/>
    <property type="match status" value="1"/>
</dbReference>
<keyword evidence="1 5" id="KW-0328">Glycosyltransferase</keyword>
<keyword evidence="6" id="KW-1185">Reference proteome</keyword>
<feature type="region of interest" description="Disordered" evidence="3">
    <location>
        <begin position="163"/>
        <end position="185"/>
    </location>
</feature>
<accession>A0ABX7N3B2</accession>
<keyword evidence="2" id="KW-0808">Transferase</keyword>
<feature type="domain" description="Phosphoribosyltransferase" evidence="4">
    <location>
        <begin position="111"/>
        <end position="250"/>
    </location>
</feature>
<evidence type="ECO:0000313" key="6">
    <source>
        <dbReference type="Proteomes" id="UP000663090"/>
    </source>
</evidence>
<dbReference type="RefSeq" id="WP_206712658.1">
    <property type="nucleotide sequence ID" value="NZ_CP071091.1"/>
</dbReference>
<dbReference type="PANTHER" id="PTHR43363">
    <property type="entry name" value="HYPOXANTHINE PHOSPHORIBOSYLTRANSFERASE"/>
    <property type="match status" value="1"/>
</dbReference>
<dbReference type="Gene3D" id="3.40.50.2020">
    <property type="match status" value="1"/>
</dbReference>
<feature type="region of interest" description="Disordered" evidence="3">
    <location>
        <begin position="1"/>
        <end position="103"/>
    </location>
</feature>
<protein>
    <submittedName>
        <fullName evidence="5">Phosphoribosyltransferase domain-containing protein</fullName>
    </submittedName>
</protein>
<evidence type="ECO:0000256" key="3">
    <source>
        <dbReference type="SAM" id="MobiDB-lite"/>
    </source>
</evidence>
<feature type="compositionally biased region" description="Basic residues" evidence="3">
    <location>
        <begin position="33"/>
        <end position="54"/>
    </location>
</feature>
<dbReference type="PANTHER" id="PTHR43363:SF1">
    <property type="entry name" value="HYPOXANTHINE-GUANINE PHOSPHORIBOSYLTRANSFERASE"/>
    <property type="match status" value="1"/>
</dbReference>
<proteinExistence type="predicted"/>
<name>A0ABX7N3B2_9BACT</name>
<sequence>MARARSSGYDGAAPQPELTAVATKRAAPGLKAQGKRKPTAKSSSKKTSSKKSPSKPRVASASASARKGAKKLVSIPSDMVLAPQVEVPRQPTGKDQSRKRSAGVRELTWAEFDRAVHHLAESIRQSFEPQAVVGVAHGGVFVGGALSSALGCAFFPVRISRRSRDRGDESRPRGGPKTSGEMPRELKGRRVLIVDDVASSGDTLELATALAREAGAKKVSTACLVAKPEGYAPHFAGLTTGSLVVFPWDYAPGVGDARFDEDPDKAGA</sequence>
<evidence type="ECO:0000259" key="4">
    <source>
        <dbReference type="Pfam" id="PF00156"/>
    </source>
</evidence>
<evidence type="ECO:0000313" key="5">
    <source>
        <dbReference type="EMBL" id="QSQ10898.1"/>
    </source>
</evidence>
<organism evidence="5 6">
    <name type="scientific">Myxococcus landrumensis</name>
    <dbReference type="NCBI Taxonomy" id="2813577"/>
    <lineage>
        <taxon>Bacteria</taxon>
        <taxon>Pseudomonadati</taxon>
        <taxon>Myxococcota</taxon>
        <taxon>Myxococcia</taxon>
        <taxon>Myxococcales</taxon>
        <taxon>Cystobacterineae</taxon>
        <taxon>Myxococcaceae</taxon>
        <taxon>Myxococcus</taxon>
    </lineage>
</organism>